<keyword evidence="4" id="KW-0677">Repeat</keyword>
<evidence type="ECO:0000256" key="5">
    <source>
        <dbReference type="ARBA" id="ARBA00023203"/>
    </source>
</evidence>
<organism evidence="8">
    <name type="scientific">Magallana gigas</name>
    <name type="common">Pacific oyster</name>
    <name type="synonym">Crassostrea gigas</name>
    <dbReference type="NCBI Taxonomy" id="29159"/>
    <lineage>
        <taxon>Eukaryota</taxon>
        <taxon>Metazoa</taxon>
        <taxon>Spiralia</taxon>
        <taxon>Lophotrochozoa</taxon>
        <taxon>Mollusca</taxon>
        <taxon>Bivalvia</taxon>
        <taxon>Autobranchia</taxon>
        <taxon>Pteriomorphia</taxon>
        <taxon>Ostreida</taxon>
        <taxon>Ostreoidea</taxon>
        <taxon>Ostreidae</taxon>
        <taxon>Magallana</taxon>
    </lineage>
</organism>
<name>K1PW06_MAGGI</name>
<dbReference type="FunFam" id="2.60.40.10:FF:000096">
    <property type="entry name" value="filamin-C isoform X2"/>
    <property type="match status" value="1"/>
</dbReference>
<dbReference type="FunFam" id="2.60.40.10:FF:000140">
    <property type="entry name" value="FiLamiN (Actin binding protein) homolog"/>
    <property type="match status" value="3"/>
</dbReference>
<dbReference type="Gene3D" id="1.10.418.10">
    <property type="entry name" value="Calponin-like domain"/>
    <property type="match status" value="3"/>
</dbReference>
<dbReference type="InterPro" id="IPR001589">
    <property type="entry name" value="Actinin_actin-bd_CS"/>
</dbReference>
<evidence type="ECO:0000256" key="2">
    <source>
        <dbReference type="ARBA" id="ARBA00009238"/>
    </source>
</evidence>
<dbReference type="InterPro" id="IPR044801">
    <property type="entry name" value="Filamin"/>
</dbReference>
<comment type="subcellular location">
    <subcellularLocation>
        <location evidence="1">Cytoplasm</location>
        <location evidence="1">Cytoskeleton</location>
    </subcellularLocation>
</comment>
<dbReference type="SMART" id="SM00557">
    <property type="entry name" value="IG_FLMN"/>
    <property type="match status" value="27"/>
</dbReference>
<keyword evidence="5" id="KW-0009">Actin-binding</keyword>
<dbReference type="CDD" id="cd21311">
    <property type="entry name" value="CH_dFLNA-like_rpt1"/>
    <property type="match status" value="1"/>
</dbReference>
<dbReference type="InterPro" id="IPR017868">
    <property type="entry name" value="Filamin/ABP280_repeat-like"/>
</dbReference>
<dbReference type="SMART" id="SM00033">
    <property type="entry name" value="CH"/>
    <property type="match status" value="2"/>
</dbReference>
<dbReference type="FunFam" id="1.10.418.10:FF:000006">
    <property type="entry name" value="Filamin-B isoform A"/>
    <property type="match status" value="1"/>
</dbReference>
<dbReference type="InterPro" id="IPR013783">
    <property type="entry name" value="Ig-like_fold"/>
</dbReference>
<dbReference type="GO" id="GO:0030036">
    <property type="term" value="P:actin cytoskeleton organization"/>
    <property type="evidence" value="ECO:0007669"/>
    <property type="project" value="InterPro"/>
</dbReference>
<dbReference type="InterPro" id="IPR001715">
    <property type="entry name" value="CH_dom"/>
</dbReference>
<evidence type="ECO:0000259" key="7">
    <source>
        <dbReference type="PROSITE" id="PS50021"/>
    </source>
</evidence>
<dbReference type="HOGENOM" id="CLU_000783_0_0_1"/>
<dbReference type="PROSITE" id="PS50194">
    <property type="entry name" value="FILAMIN_REPEAT"/>
    <property type="match status" value="27"/>
</dbReference>
<dbReference type="FunCoup" id="K1PW06">
    <property type="interactions" value="261"/>
</dbReference>
<dbReference type="InterPro" id="IPR036872">
    <property type="entry name" value="CH_dom_sf"/>
</dbReference>
<comment type="similarity">
    <text evidence="2">Belongs to the filamin family.</text>
</comment>
<dbReference type="PANTHER" id="PTHR38537">
    <property type="entry name" value="JITTERBUG, ISOFORM N"/>
    <property type="match status" value="1"/>
</dbReference>
<accession>K1PW06</accession>
<protein>
    <submittedName>
        <fullName evidence="8">Filamin-C</fullName>
    </submittedName>
</protein>
<proteinExistence type="inferred from homology"/>
<dbReference type="FunFam" id="2.60.40.10:FF:000092">
    <property type="entry name" value="Filamin-B isoform B"/>
    <property type="match status" value="1"/>
</dbReference>
<dbReference type="SUPFAM" id="SSF81296">
    <property type="entry name" value="E set domains"/>
    <property type="match status" value="27"/>
</dbReference>
<dbReference type="InterPro" id="IPR001298">
    <property type="entry name" value="Filamin/ABP280_rpt"/>
</dbReference>
<reference evidence="8" key="1">
    <citation type="journal article" date="2012" name="Nature">
        <title>The oyster genome reveals stress adaptation and complexity of shell formation.</title>
        <authorList>
            <person name="Zhang G."/>
            <person name="Fang X."/>
            <person name="Guo X."/>
            <person name="Li L."/>
            <person name="Luo R."/>
            <person name="Xu F."/>
            <person name="Yang P."/>
            <person name="Zhang L."/>
            <person name="Wang X."/>
            <person name="Qi H."/>
            <person name="Xiong Z."/>
            <person name="Que H."/>
            <person name="Xie Y."/>
            <person name="Holland P.W."/>
            <person name="Paps J."/>
            <person name="Zhu Y."/>
            <person name="Wu F."/>
            <person name="Chen Y."/>
            <person name="Wang J."/>
            <person name="Peng C."/>
            <person name="Meng J."/>
            <person name="Yang L."/>
            <person name="Liu J."/>
            <person name="Wen B."/>
            <person name="Zhang N."/>
            <person name="Huang Z."/>
            <person name="Zhu Q."/>
            <person name="Feng Y."/>
            <person name="Mount A."/>
            <person name="Hedgecock D."/>
            <person name="Xu Z."/>
            <person name="Liu Y."/>
            <person name="Domazet-Loso T."/>
            <person name="Du Y."/>
            <person name="Sun X."/>
            <person name="Zhang S."/>
            <person name="Liu B."/>
            <person name="Cheng P."/>
            <person name="Jiang X."/>
            <person name="Li J."/>
            <person name="Fan D."/>
            <person name="Wang W."/>
            <person name="Fu W."/>
            <person name="Wang T."/>
            <person name="Wang B."/>
            <person name="Zhang J."/>
            <person name="Peng Z."/>
            <person name="Li Y."/>
            <person name="Li N."/>
            <person name="Wang J."/>
            <person name="Chen M."/>
            <person name="He Y."/>
            <person name="Tan F."/>
            <person name="Song X."/>
            <person name="Zheng Q."/>
            <person name="Huang R."/>
            <person name="Yang H."/>
            <person name="Du X."/>
            <person name="Chen L."/>
            <person name="Yang M."/>
            <person name="Gaffney P.M."/>
            <person name="Wang S."/>
            <person name="Luo L."/>
            <person name="She Z."/>
            <person name="Ming Y."/>
            <person name="Huang W."/>
            <person name="Zhang S."/>
            <person name="Huang B."/>
            <person name="Zhang Y."/>
            <person name="Qu T."/>
            <person name="Ni P."/>
            <person name="Miao G."/>
            <person name="Wang J."/>
            <person name="Wang Q."/>
            <person name="Steinberg C.E."/>
            <person name="Wang H."/>
            <person name="Li N."/>
            <person name="Qian L."/>
            <person name="Zhang G."/>
            <person name="Li Y."/>
            <person name="Yang H."/>
            <person name="Liu X."/>
            <person name="Wang J."/>
            <person name="Yin Y."/>
            <person name="Wang J."/>
        </authorList>
    </citation>
    <scope>NUCLEOTIDE SEQUENCE [LARGE SCALE GENOMIC DNA]</scope>
    <source>
        <strain evidence="8">05x7-T-G4-1.051#20</strain>
    </source>
</reference>
<dbReference type="GO" id="GO:0051015">
    <property type="term" value="F:actin filament binding"/>
    <property type="evidence" value="ECO:0007669"/>
    <property type="project" value="InterPro"/>
</dbReference>
<feature type="domain" description="Calponin-homology (CH)" evidence="7">
    <location>
        <begin position="32"/>
        <end position="138"/>
    </location>
</feature>
<keyword evidence="3" id="KW-0963">Cytoplasm</keyword>
<evidence type="ECO:0000256" key="1">
    <source>
        <dbReference type="ARBA" id="ARBA00004245"/>
    </source>
</evidence>
<feature type="domain" description="Calponin-homology (CH)" evidence="7">
    <location>
        <begin position="156"/>
        <end position="320"/>
    </location>
</feature>
<dbReference type="EMBL" id="JH818394">
    <property type="protein sequence ID" value="EKC28512.1"/>
    <property type="molecule type" value="Genomic_DNA"/>
</dbReference>
<dbReference type="PROSITE" id="PS00020">
    <property type="entry name" value="ACTININ_2"/>
    <property type="match status" value="1"/>
</dbReference>
<dbReference type="InterPro" id="IPR014756">
    <property type="entry name" value="Ig_E-set"/>
</dbReference>
<dbReference type="Pfam" id="PF00307">
    <property type="entry name" value="CH"/>
    <property type="match status" value="3"/>
</dbReference>
<dbReference type="FunFam" id="2.60.40.10:FF:000007">
    <property type="entry name" value="Filamin-B isoform C"/>
    <property type="match status" value="2"/>
</dbReference>
<dbReference type="PROSITE" id="PS00019">
    <property type="entry name" value="ACTININ_1"/>
    <property type="match status" value="1"/>
</dbReference>
<keyword evidence="6" id="KW-0206">Cytoskeleton</keyword>
<dbReference type="Gene3D" id="2.60.40.10">
    <property type="entry name" value="Immunoglobulins"/>
    <property type="match status" value="27"/>
</dbReference>
<evidence type="ECO:0000313" key="8">
    <source>
        <dbReference type="EMBL" id="EKC28512.1"/>
    </source>
</evidence>
<dbReference type="PROSITE" id="PS50021">
    <property type="entry name" value="CH"/>
    <property type="match status" value="2"/>
</dbReference>
<gene>
    <name evidence="8" type="ORF">CGI_10003521</name>
</gene>
<dbReference type="GO" id="GO:0005856">
    <property type="term" value="C:cytoskeleton"/>
    <property type="evidence" value="ECO:0007669"/>
    <property type="project" value="UniProtKB-SubCell"/>
</dbReference>
<evidence type="ECO:0000256" key="6">
    <source>
        <dbReference type="ARBA" id="ARBA00023212"/>
    </source>
</evidence>
<evidence type="ECO:0000256" key="4">
    <source>
        <dbReference type="ARBA" id="ARBA00022737"/>
    </source>
</evidence>
<dbReference type="Pfam" id="PF00630">
    <property type="entry name" value="Filamin"/>
    <property type="match status" value="27"/>
</dbReference>
<dbReference type="FunFam" id="2.60.40.10:FF:000001">
    <property type="entry name" value="Filamin-C isoform b"/>
    <property type="match status" value="2"/>
</dbReference>
<dbReference type="SUPFAM" id="SSF47576">
    <property type="entry name" value="Calponin-homology domain, CH-domain"/>
    <property type="match status" value="2"/>
</dbReference>
<dbReference type="InParanoid" id="K1PW06"/>
<dbReference type="PANTHER" id="PTHR38537:SF8">
    <property type="entry name" value="FILAMIN-A"/>
    <property type="match status" value="1"/>
</dbReference>
<evidence type="ECO:0000256" key="3">
    <source>
        <dbReference type="ARBA" id="ARBA00022490"/>
    </source>
</evidence>
<sequence>MADSESHLYGEDEDEEMPMTERDLADDAQWKVIQKNTFTRWANEHLKTANKNINNLDSDLSDGLRLIALVEVLSGKKFKHVNKRPNFRTQKLENVTMVLEFLERDEGIRIVNIDSSDIVDCKLKLILGLIWTLILHYSISMPMWEGEEPTPSEGGPTPKQRLLNWVQSKVPDQPIKNFTTDWNDGRAIGALVDAVGPGLCPDWEDWNPKNAKKNAKEAMDNAEKWLDIPQVPDQPIKNFTTDWNDGRAIGALVDAVGPGLCPDWEDWNPKNAKKNAKEAMDNAEKWLDIPQLIKPEEITNPKVDELSMMTYLSQFPKAKLKPGAPVRPRLNPNRVRAYGPGLEPKGNQVGAPARFTVETFSAGKGSLEVTVLNPKGKKETCECVFNNDRNLTYSCVYVPSMEGEYKVIIKFGDREINKSPFSVKVEGAAGDPTKVTASGPGLEKTGVIATKRTYFEVFTKNAVKIVVASGKKEAGKGSIDVVILDPHGRKDTIRPSISPVPGKEGTYLVEYIAMEQGLHSINIMFAGQQIPKSPYGVNVSPASNAKMCYATGRGIQPKGVRVNENADFKVHTKGAGSAEVKVHIIGPGGVEIKCTCTKSKTEEGVYECVYIPLKQGQYIINITFGEQHIAKSPFKVEVGPAKTSKIRAYGPGLEGGVVNQPARFTVETQGETGALGFSIEGPSQAKIDCKDNGDGSADVTYFPTAPGEYAVHILCNEDDIPKSPYMVQIQPETKAFNASKVTAFGPGLEKSGVVQNKWTEFTVDAKKAGKASLSVSCLDVDLKPVPIEVLDKKDGTFQCKYMPKKSCKHTITITWGGVQIPNSPFRNDIESDVDEVQVGEPSKPANVKVYGPGVEKGVKTMVKTYFIVDCTSAGPGDIGIALTDGNGRDVPVKTTDQKNGTFRVEYEPVNPGTYVVAVYFAGKEIPSSPIKVPVEASIDLSKVKVVGLDKPMTVNKEREIQIITKSAGKSTTPAKVTVTMPSKKKVELKEKPTPEGYQTFFTPTEVGPHKVEVTYGGSPVPKSPFTVDVLPDSASKVKAYGPGLKGGNANSPAEFTIDSRAATTPGELGVTIEGPKEAKIETKQNPDGTVGVTYYPEVPGEYKINVTYANAHIKDSPFKAKILPEDAANKVKCYGEGLTTGLAMQPATFTVDTREAPKPEKKIDVKVKGPGHAKVEMKKKPDTTTEVTYHPTKPGDYTIDVTYDGKQVKDSPFKATIKPEDAASKVKAYGPGLTGGNANVAATFTVDTKEAPAPKQNVDVQVKGPAPVQPKLTKKPDGTVDVDYTATKPGDYTIDVTYGDKPIKDSPFKAKIVPDESASKVIAYGPGLTNGNANAPATFTVDTRNAPSKGQNVDVKVKGPAPVKPNLKPKADGTIDVDYTATAPGDYTIDVTYGDKPIKDSPFKAKISKDVADTRVRAYGPGLEKGNAQAPCTFTIDSRKAAVPGPVGVKVHGPKEAKIDMKQNPDGTFGATYVPTMPGEYTVEVTHCDKPLEESPFKVKIGPPSGEPIDTTDSGVKAYGPGLKNGIADKPAVFTVDARNAKYPGAIGVGIEGPKEATIDTKQNPDGTVAVTYYPTEQGEYTISVTYDDKPIKESPFKCKVRPSAYEKKPLAEADLSGVKVYGPGLNPEGVYLDSPTEFTVDAKTVSPSGEGTVRAVVNNPSGVKNDTTVTNKGDGTYDVLYTPVEEGNIDVDVTYDNMAIPNSPFKVAAVPGCDASRVKAYGPGLQGGFTNQSQVFTIDIKGAGQGGLGLSIDGPSEVPINCKDNRDGTCTVEYLPSKPGEYDVSVKFADQEIPNSPFRVGVKNPVDAKKVKCYGPGVEPMGVKTGAPATFTVDTTEAGEAPLEVTCTDQRGRVQPAQLTPVAEGVVDATYYPVEEGPCKVDVKYANQHVPGSPFTTNVEPGVDASRVRLSGAGVQDSIPASLPVTFLIDTREAGIADLEVLIKRPDGTYAHPHIVDNGDGTFTVSYVPDDLGTYEILIRFGGQVVPNTPLKVNAYPVGDATKCRITDGLENTTVPVNKETVICVDASQAGDGKVTCRIRSPSGNDIDIDIVENPDGTFSILFTPQMMGAYTINIKFGGQSVPGGEYDVQVLTSNDWSISAVSPEEYEKYLEDQVGATEDLISPDTVDAVHAGAPGAGLFQPVDIRIPVGPIFNFVSAYVVMPSGKKAYPKIQDNKDGTVTVRYQPTEIGLHELYVKYNNDDIEGSPFKFHVDAINSGHVTAYGPGLCHGIVNEPAEFTIVTKDAGAGGLSLAIEGPSKTEIKCVDNGDGTCTVGYVPTAPGEYNVSVKFADSHIAGSPFTAKISPTAGEPRRKAQIGRSSEVSLKVMEQDINNLTASIRSPSGREEPCLLKRLANGHLGISFTPREVGEHLVNVFRNGQHINGSPFKIIVGESELGNASKVRVAGEGLQNGMANEINEFMVDTRDAGYGGLSLSIEGPSKADIECLDNEDGSCRVTYKPTEPGNYIINIKFSDEHVPGSPFNVSVGGEPSSRMTERITRHREAADITHIGSQCELSLKIPVAFFARFAHYQEETQTTSGTSPFDMTASVTSPSGLTELCDIVSLDDNHYSIKFVPKEMGVHTVSVKHKDMHIPGSPFEFTVGPITGGGSHKVHAAGPGLEKGEINQPCEFNIYTREAGAGGLSIAVEGPSKAELDFDDRKDGSCGVKYVVTEPGEYLVSVKFNDEHIPESPFKVYITPSIGDARKLSVAALQQKGLQVGKPAAFVVNYNGASKGKLRARVISPSGTEEEALIQEIDDGEYAVRFIPRENGVHNVFVTFDGCDIPDSPFRVLVGKVDADPGMVTASGDGLRTGQTGQTCKFVVNTCNAGAGALAVTVEGPSKVKLECKEVDEGYEFTYSPTAPGDYMITIRYAGVNIAGSPFKAKIEGQGKPSGYHEQASVVVETVTKTSVMSKFSGLQKFQSDASRCTAEGNGLKKAFRGKQATFSVDTSQAGNNMMFVGMMGPKGPCEELCVKNQGGYVYKINYIVRERGDYMLVVKWGDQQIPGSPFCVHVD</sequence>